<organism evidence="2 3">
    <name type="scientific">Parasaccharibacter apium</name>
    <dbReference type="NCBI Taxonomy" id="1510841"/>
    <lineage>
        <taxon>Bacteria</taxon>
        <taxon>Pseudomonadati</taxon>
        <taxon>Pseudomonadota</taxon>
        <taxon>Alphaproteobacteria</taxon>
        <taxon>Acetobacterales</taxon>
        <taxon>Acetobacteraceae</taxon>
        <taxon>Parasaccharibacter</taxon>
    </lineage>
</organism>
<name>A0A7U7G5L7_9PROT</name>
<dbReference type="EMBL" id="CBLY010000006">
    <property type="protein sequence ID" value="CDG33580.1"/>
    <property type="molecule type" value="Genomic_DNA"/>
</dbReference>
<comment type="caution">
    <text evidence="2">The sequence shown here is derived from an EMBL/GenBank/DDBJ whole genome shotgun (WGS) entry which is preliminary data.</text>
</comment>
<dbReference type="AlphaFoldDB" id="A0A7U7G5L7"/>
<evidence type="ECO:0000313" key="2">
    <source>
        <dbReference type="EMBL" id="CDG33580.1"/>
    </source>
</evidence>
<dbReference type="Proteomes" id="UP000027590">
    <property type="component" value="Unassembled WGS sequence"/>
</dbReference>
<feature type="compositionally biased region" description="Polar residues" evidence="1">
    <location>
        <begin position="9"/>
        <end position="18"/>
    </location>
</feature>
<evidence type="ECO:0000313" key="3">
    <source>
        <dbReference type="Proteomes" id="UP000027590"/>
    </source>
</evidence>
<feature type="region of interest" description="Disordered" evidence="1">
    <location>
        <begin position="1"/>
        <end position="21"/>
    </location>
</feature>
<sequence length="75" mass="8334">MSFLEARTQKGQVGSRKTSIFRAPWPQTRSTGFPVFSTIMTSPSAGLMNRSALHFILHSIQKQPRMTRGCFSSGT</sequence>
<evidence type="ECO:0000256" key="1">
    <source>
        <dbReference type="SAM" id="MobiDB-lite"/>
    </source>
</evidence>
<proteinExistence type="predicted"/>
<gene>
    <name evidence="2" type="ORF">SACS_0842</name>
</gene>
<accession>A0A7U7G5L7</accession>
<protein>
    <submittedName>
        <fullName evidence="2">Uncharacterized protein</fullName>
    </submittedName>
</protein>
<reference evidence="2 3" key="2">
    <citation type="journal article" date="2014" name="PLoS ONE">
        <title>Evolution of mitochondria reconstructed from the energy metabolism of living bacteria.</title>
        <authorList>
            <person name="Degli Esposti M."/>
            <person name="Chouaia B."/>
            <person name="Comandatore F."/>
            <person name="Crotti E."/>
            <person name="Sassera D."/>
            <person name="Lievens P.M."/>
            <person name="Daffonchio D."/>
            <person name="Bandi C."/>
        </authorList>
    </citation>
    <scope>NUCLEOTIDE SEQUENCE [LARGE SCALE GENOMIC DNA]</scope>
    <source>
        <strain evidence="3">AM169</strain>
    </source>
</reference>
<reference evidence="2 3" key="1">
    <citation type="journal article" date="2014" name="Genome Biol. Evol.">
        <title>Acetic acid bacteria genomes reveal functional traits for adaptation to life in insect guts.</title>
        <authorList>
            <person name="Chouaia B."/>
            <person name="Gaiarsa S."/>
            <person name="Crotti E."/>
            <person name="Comandatore F."/>
            <person name="Degli Esposti M."/>
            <person name="Ricci I."/>
            <person name="Alma A."/>
            <person name="Favia G."/>
            <person name="Bandi C."/>
            <person name="Daffonchio D."/>
        </authorList>
    </citation>
    <scope>NUCLEOTIDE SEQUENCE [LARGE SCALE GENOMIC DNA]</scope>
    <source>
        <strain evidence="3">AM169</strain>
    </source>
</reference>